<evidence type="ECO:0000259" key="1">
    <source>
        <dbReference type="PROSITE" id="PS51390"/>
    </source>
</evidence>
<dbReference type="GeneTree" id="ENSGT01140000282754"/>
<dbReference type="InterPro" id="IPR008197">
    <property type="entry name" value="WAP_dom"/>
</dbReference>
<feature type="domain" description="WAP" evidence="1">
    <location>
        <begin position="8"/>
        <end position="52"/>
    </location>
</feature>
<dbReference type="GO" id="GO:0005576">
    <property type="term" value="C:extracellular region"/>
    <property type="evidence" value="ECO:0007669"/>
    <property type="project" value="InterPro"/>
</dbReference>
<dbReference type="Ensembl" id="ENSGALT00010038189.1">
    <property type="protein sequence ID" value="ENSGALP00010022039.1"/>
    <property type="gene ID" value="ENSGALG00010015854.1"/>
</dbReference>
<dbReference type="Proteomes" id="UP000000539">
    <property type="component" value="Chromosome 20"/>
</dbReference>
<dbReference type="FunCoup" id="A0A8V0YTH9">
    <property type="interactions" value="3"/>
</dbReference>
<reference evidence="2" key="3">
    <citation type="submission" date="2025-09" db="UniProtKB">
        <authorList>
            <consortium name="Ensembl"/>
        </authorList>
    </citation>
    <scope>IDENTIFICATION</scope>
    <source>
        <strain evidence="2">broiler</strain>
    </source>
</reference>
<dbReference type="AlphaFoldDB" id="A0A8V0YTH9"/>
<dbReference type="GO" id="GO:0030414">
    <property type="term" value="F:peptidase inhibitor activity"/>
    <property type="evidence" value="ECO:0007669"/>
    <property type="project" value="InterPro"/>
</dbReference>
<accession>A0A8V0YTH9</accession>
<reference evidence="2" key="2">
    <citation type="submission" date="2025-08" db="UniProtKB">
        <authorList>
            <consortium name="Ensembl"/>
        </authorList>
    </citation>
    <scope>IDENTIFICATION</scope>
    <source>
        <strain evidence="2">broiler</strain>
    </source>
</reference>
<dbReference type="Pfam" id="PF00095">
    <property type="entry name" value="WAP"/>
    <property type="match status" value="1"/>
</dbReference>
<evidence type="ECO:0000313" key="3">
    <source>
        <dbReference type="Proteomes" id="UP000000539"/>
    </source>
</evidence>
<name>A0A8V0YTH9_CHICK</name>
<sequence>SAMTPYPFTPSEGECPIPRSRGTCLDLCSSDKECPQGQKCCSNGCGHICMSP</sequence>
<dbReference type="InterPro" id="IPR036645">
    <property type="entry name" value="Elafin-like_sf"/>
</dbReference>
<reference evidence="2" key="1">
    <citation type="submission" date="2020-11" db="EMBL/GenBank/DDBJ databases">
        <title>Gallus gallus (Chicken) genome, bGalGal1, GRCg7b, maternal haplotype autosomes + Z &amp; W.</title>
        <authorList>
            <person name="Warren W."/>
            <person name="Formenti G."/>
            <person name="Fedrigo O."/>
            <person name="Haase B."/>
            <person name="Mountcastle J."/>
            <person name="Balacco J."/>
            <person name="Tracey A."/>
            <person name="Schneider V."/>
            <person name="Okimoto R."/>
            <person name="Cheng H."/>
            <person name="Hawken R."/>
            <person name="Howe K."/>
            <person name="Jarvis E.D."/>
        </authorList>
    </citation>
    <scope>NUCLEOTIDE SEQUENCE [LARGE SCALE GENOMIC DNA]</scope>
    <source>
        <strain evidence="2">Broiler</strain>
    </source>
</reference>
<dbReference type="PRINTS" id="PR00003">
    <property type="entry name" value="4DISULPHCORE"/>
</dbReference>
<organism evidence="2 3">
    <name type="scientific">Gallus gallus</name>
    <name type="common">Chicken</name>
    <dbReference type="NCBI Taxonomy" id="9031"/>
    <lineage>
        <taxon>Eukaryota</taxon>
        <taxon>Metazoa</taxon>
        <taxon>Chordata</taxon>
        <taxon>Craniata</taxon>
        <taxon>Vertebrata</taxon>
        <taxon>Euteleostomi</taxon>
        <taxon>Archelosauria</taxon>
        <taxon>Archosauria</taxon>
        <taxon>Dinosauria</taxon>
        <taxon>Saurischia</taxon>
        <taxon>Theropoda</taxon>
        <taxon>Coelurosauria</taxon>
        <taxon>Aves</taxon>
        <taxon>Neognathae</taxon>
        <taxon>Galloanserae</taxon>
        <taxon>Galliformes</taxon>
        <taxon>Phasianidae</taxon>
        <taxon>Phasianinae</taxon>
        <taxon>Gallus</taxon>
    </lineage>
</organism>
<dbReference type="Gene3D" id="4.10.75.10">
    <property type="entry name" value="Elafin-like"/>
    <property type="match status" value="1"/>
</dbReference>
<dbReference type="InterPro" id="IPR050514">
    <property type="entry name" value="WAP_four-disulfide_core"/>
</dbReference>
<dbReference type="PANTHER" id="PTHR19441">
    <property type="entry name" value="WHEY ACDIC PROTEIN WAP"/>
    <property type="match status" value="1"/>
</dbReference>
<protein>
    <recommendedName>
        <fullName evidence="1">WAP domain-containing protein</fullName>
    </recommendedName>
</protein>
<dbReference type="SMART" id="SM00217">
    <property type="entry name" value="WAP"/>
    <property type="match status" value="1"/>
</dbReference>
<evidence type="ECO:0007829" key="4">
    <source>
        <dbReference type="PeptideAtlas" id="A0A8V0YTH9"/>
    </source>
</evidence>
<keyword evidence="3" id="KW-1185">Reference proteome</keyword>
<dbReference type="PROSITE" id="PS51390">
    <property type="entry name" value="WAP"/>
    <property type="match status" value="1"/>
</dbReference>
<keyword evidence="4" id="KW-1267">Proteomics identification</keyword>
<proteinExistence type="evidence at protein level"/>
<dbReference type="PANTHER" id="PTHR19441:SF95">
    <property type="entry name" value="PERLWAPIN ISOFORM X1"/>
    <property type="match status" value="1"/>
</dbReference>
<dbReference type="SUPFAM" id="SSF57256">
    <property type="entry name" value="Elafin-like"/>
    <property type="match status" value="1"/>
</dbReference>
<evidence type="ECO:0000313" key="2">
    <source>
        <dbReference type="Ensembl" id="ENSGALP00010022039.1"/>
    </source>
</evidence>